<comment type="caution">
    <text evidence="3">The sequence shown here is derived from an EMBL/GenBank/DDBJ whole genome shotgun (WGS) entry which is preliminary data.</text>
</comment>
<feature type="domain" description="Peptidase M16 C-terminal" evidence="2">
    <location>
        <begin position="170"/>
        <end position="345"/>
    </location>
</feature>
<dbReference type="PANTHER" id="PTHR11851">
    <property type="entry name" value="METALLOPROTEASE"/>
    <property type="match status" value="1"/>
</dbReference>
<dbReference type="SUPFAM" id="SSF63411">
    <property type="entry name" value="LuxS/MPP-like metallohydrolase"/>
    <property type="match status" value="2"/>
</dbReference>
<dbReference type="Proteomes" id="UP001210261">
    <property type="component" value="Unassembled WGS sequence"/>
</dbReference>
<evidence type="ECO:0000313" key="4">
    <source>
        <dbReference type="Proteomes" id="UP001210261"/>
    </source>
</evidence>
<reference evidence="3 4" key="1">
    <citation type="submission" date="2023-01" db="EMBL/GenBank/DDBJ databases">
        <title>Description of Helicobacter ibis sp. nov. isolated from faecal droppings of black-faced ibis (Theristicus melanopis).</title>
        <authorList>
            <person name="Lopez-Cantillo M."/>
            <person name="Vidal-Veuthey B."/>
            <person name="Mella A."/>
            <person name="De La Haba R."/>
            <person name="Collado L."/>
        </authorList>
    </citation>
    <scope>NUCLEOTIDE SEQUENCE [LARGE SCALE GENOMIC DNA]</scope>
    <source>
        <strain evidence="3 4">A82</strain>
    </source>
</reference>
<keyword evidence="4" id="KW-1185">Reference proteome</keyword>
<dbReference type="InterPro" id="IPR007863">
    <property type="entry name" value="Peptidase_M16_C"/>
</dbReference>
<dbReference type="InterPro" id="IPR011249">
    <property type="entry name" value="Metalloenz_LuxS/M16"/>
</dbReference>
<sequence length="413" mass="46162">MAVELKHLQINNTNIPVIYENNSQLPLFFIQIVFKGAGSVSDGKELGISNLTSSILNEGTKKLGVTKFSEKLEERALSLSVGSGFETMNFTLSGTKDEIDNALTLLNELLSNPNFTKTALNKVKENTIISILEKENDFDYQANKGLKEMIFKGTALQNTSIGTQKSIEAITLKDIESFYNSYINLENATIILGGDIKLDDISQKIQQTLKILPSGKKVEIANIQANDKQGTKTIKKETQQAYIYFAAPLYIKDLEKESAILKVASFVLGGSGFGSRMMEEIRVKRGLAYTAVLRLLPSKTYSYTHGYLQTSLKNEEEAKKLVSEVVDNFIKNGITQKELDAAKKYLLGSEPLRNETLSQRLSSTFRNYYDNLPLDFNSKVLKEIEKLSLKEVNDYIKEHKEIGKLTFSIVSAN</sequence>
<dbReference type="Pfam" id="PF00675">
    <property type="entry name" value="Peptidase_M16"/>
    <property type="match status" value="1"/>
</dbReference>
<evidence type="ECO:0000259" key="2">
    <source>
        <dbReference type="Pfam" id="PF05193"/>
    </source>
</evidence>
<evidence type="ECO:0000313" key="3">
    <source>
        <dbReference type="EMBL" id="MDA3969488.1"/>
    </source>
</evidence>
<feature type="domain" description="Peptidase M16 N-terminal" evidence="1">
    <location>
        <begin position="36"/>
        <end position="163"/>
    </location>
</feature>
<dbReference type="PANTHER" id="PTHR11851:SF225">
    <property type="entry name" value="NON-PEPTIDASE HOMOLOG YMXG"/>
    <property type="match status" value="1"/>
</dbReference>
<dbReference type="EMBL" id="JAQHXR010000004">
    <property type="protein sequence ID" value="MDA3969488.1"/>
    <property type="molecule type" value="Genomic_DNA"/>
</dbReference>
<accession>A0ABT4VFK2</accession>
<dbReference type="Gene3D" id="3.30.830.10">
    <property type="entry name" value="Metalloenzyme, LuxS/M16 peptidase-like"/>
    <property type="match status" value="2"/>
</dbReference>
<dbReference type="InterPro" id="IPR011765">
    <property type="entry name" value="Pept_M16_N"/>
</dbReference>
<evidence type="ECO:0000259" key="1">
    <source>
        <dbReference type="Pfam" id="PF00675"/>
    </source>
</evidence>
<organism evidence="3 4">
    <name type="scientific">Helicobacter ibis</name>
    <dbReference type="NCBI Taxonomy" id="2962633"/>
    <lineage>
        <taxon>Bacteria</taxon>
        <taxon>Pseudomonadati</taxon>
        <taxon>Campylobacterota</taxon>
        <taxon>Epsilonproteobacteria</taxon>
        <taxon>Campylobacterales</taxon>
        <taxon>Helicobacteraceae</taxon>
        <taxon>Helicobacter</taxon>
    </lineage>
</organism>
<dbReference type="Pfam" id="PF05193">
    <property type="entry name" value="Peptidase_M16_C"/>
    <property type="match status" value="1"/>
</dbReference>
<gene>
    <name evidence="3" type="ORF">PF021_07390</name>
</gene>
<name>A0ABT4VFK2_9HELI</name>
<protein>
    <submittedName>
        <fullName evidence="3">Pitrilysin family protein</fullName>
    </submittedName>
</protein>
<dbReference type="InterPro" id="IPR050361">
    <property type="entry name" value="MPP/UQCRC_Complex"/>
</dbReference>
<proteinExistence type="predicted"/>